<evidence type="ECO:0000256" key="4">
    <source>
        <dbReference type="PROSITE-ProRule" id="PRU00094"/>
    </source>
</evidence>
<reference evidence="7" key="1">
    <citation type="submission" date="2020-12" db="EMBL/GenBank/DDBJ databases">
        <title>Metabolic potential, ecology and presence of endohyphal bacteria is reflected in genomic diversity of Mucoromycotina.</title>
        <authorList>
            <person name="Muszewska A."/>
            <person name="Okrasinska A."/>
            <person name="Steczkiewicz K."/>
            <person name="Drgas O."/>
            <person name="Orlowska M."/>
            <person name="Perlinska-Lenart U."/>
            <person name="Aleksandrzak-Piekarczyk T."/>
            <person name="Szatraj K."/>
            <person name="Zielenkiewicz U."/>
            <person name="Pilsyk S."/>
            <person name="Malc E."/>
            <person name="Mieczkowski P."/>
            <person name="Kruszewska J.S."/>
            <person name="Biernat P."/>
            <person name="Pawlowska J."/>
        </authorList>
    </citation>
    <scope>NUCLEOTIDE SEQUENCE</scope>
    <source>
        <strain evidence="7">WA0000051536</strain>
    </source>
</reference>
<dbReference type="AlphaFoldDB" id="A0A8H7PWY4"/>
<feature type="compositionally biased region" description="Polar residues" evidence="5">
    <location>
        <begin position="348"/>
        <end position="358"/>
    </location>
</feature>
<gene>
    <name evidence="7" type="ORF">INT44_008633</name>
</gene>
<evidence type="ECO:0000313" key="7">
    <source>
        <dbReference type="EMBL" id="KAG2181817.1"/>
    </source>
</evidence>
<comment type="caution">
    <text evidence="7">The sequence shown here is derived from an EMBL/GenBank/DDBJ whole genome shotgun (WGS) entry which is preliminary data.</text>
</comment>
<dbReference type="SMART" id="SM00401">
    <property type="entry name" value="ZnF_GATA"/>
    <property type="match status" value="1"/>
</dbReference>
<dbReference type="EMBL" id="JAEPRA010000008">
    <property type="protein sequence ID" value="KAG2181817.1"/>
    <property type="molecule type" value="Genomic_DNA"/>
</dbReference>
<keyword evidence="3" id="KW-0862">Zinc</keyword>
<protein>
    <recommendedName>
        <fullName evidence="6">GATA-type domain-containing protein</fullName>
    </recommendedName>
</protein>
<evidence type="ECO:0000256" key="5">
    <source>
        <dbReference type="SAM" id="MobiDB-lite"/>
    </source>
</evidence>
<keyword evidence="1" id="KW-0479">Metal-binding</keyword>
<feature type="compositionally biased region" description="Acidic residues" evidence="5">
    <location>
        <begin position="601"/>
        <end position="611"/>
    </location>
</feature>
<feature type="region of interest" description="Disordered" evidence="5">
    <location>
        <begin position="679"/>
        <end position="711"/>
    </location>
</feature>
<dbReference type="Gene3D" id="3.30.50.10">
    <property type="entry name" value="Erythroid Transcription Factor GATA-1, subunit A"/>
    <property type="match status" value="1"/>
</dbReference>
<feature type="compositionally biased region" description="Polar residues" evidence="5">
    <location>
        <begin position="404"/>
        <end position="428"/>
    </location>
</feature>
<feature type="compositionally biased region" description="Polar residues" evidence="5">
    <location>
        <begin position="91"/>
        <end position="104"/>
    </location>
</feature>
<feature type="compositionally biased region" description="Low complexity" evidence="5">
    <location>
        <begin position="679"/>
        <end position="705"/>
    </location>
</feature>
<evidence type="ECO:0000256" key="2">
    <source>
        <dbReference type="ARBA" id="ARBA00022771"/>
    </source>
</evidence>
<proteinExistence type="predicted"/>
<evidence type="ECO:0000256" key="1">
    <source>
        <dbReference type="ARBA" id="ARBA00022723"/>
    </source>
</evidence>
<dbReference type="Pfam" id="PF00320">
    <property type="entry name" value="GATA"/>
    <property type="match status" value="1"/>
</dbReference>
<dbReference type="GO" id="GO:0043565">
    <property type="term" value="F:sequence-specific DNA binding"/>
    <property type="evidence" value="ECO:0007669"/>
    <property type="project" value="InterPro"/>
</dbReference>
<feature type="compositionally biased region" description="Basic residues" evidence="5">
    <location>
        <begin position="545"/>
        <end position="558"/>
    </location>
</feature>
<dbReference type="SUPFAM" id="SSF57716">
    <property type="entry name" value="Glucocorticoid receptor-like (DNA-binding domain)"/>
    <property type="match status" value="1"/>
</dbReference>
<dbReference type="InterPro" id="IPR000679">
    <property type="entry name" value="Znf_GATA"/>
</dbReference>
<organism evidence="7 8">
    <name type="scientific">Umbelopsis vinacea</name>
    <dbReference type="NCBI Taxonomy" id="44442"/>
    <lineage>
        <taxon>Eukaryota</taxon>
        <taxon>Fungi</taxon>
        <taxon>Fungi incertae sedis</taxon>
        <taxon>Mucoromycota</taxon>
        <taxon>Mucoromycotina</taxon>
        <taxon>Umbelopsidomycetes</taxon>
        <taxon>Umbelopsidales</taxon>
        <taxon>Umbelopsidaceae</taxon>
        <taxon>Umbelopsis</taxon>
    </lineage>
</organism>
<feature type="region of interest" description="Disordered" evidence="5">
    <location>
        <begin position="334"/>
        <end position="374"/>
    </location>
</feature>
<dbReference type="GO" id="GO:0008270">
    <property type="term" value="F:zinc ion binding"/>
    <property type="evidence" value="ECO:0007669"/>
    <property type="project" value="UniProtKB-KW"/>
</dbReference>
<feature type="domain" description="GATA-type" evidence="6">
    <location>
        <begin position="462"/>
        <end position="498"/>
    </location>
</feature>
<feature type="compositionally biased region" description="Low complexity" evidence="5">
    <location>
        <begin position="432"/>
        <end position="446"/>
    </location>
</feature>
<feature type="region of interest" description="Disordered" evidence="5">
    <location>
        <begin position="82"/>
        <end position="104"/>
    </location>
</feature>
<accession>A0A8H7PWY4</accession>
<dbReference type="InterPro" id="IPR051140">
    <property type="entry name" value="GATA_TF"/>
</dbReference>
<feature type="region of interest" description="Disordered" evidence="5">
    <location>
        <begin position="404"/>
        <end position="459"/>
    </location>
</feature>
<dbReference type="CDD" id="cd00202">
    <property type="entry name" value="ZnF_GATA"/>
    <property type="match status" value="1"/>
</dbReference>
<evidence type="ECO:0000259" key="6">
    <source>
        <dbReference type="PROSITE" id="PS50114"/>
    </source>
</evidence>
<sequence>MDSKQRSRANSELLMSSRLTNSHRSWIAEAFQRYYLQQHSTDAPHPRHIEPRYLGTATIQLGPQCFPKASFYEITESEISEQGLERKHARTSSTQDTTVSPFQDQLSPLDEHEHLLADGSKLSTDCCSASETSCGRSDCAYLSLSESIAATTLIEKYVVEDDSGLHNKSSLALPPKKRKRRRILRQDIIFSFADHDEDELPSDADYYCFPKDALVETQADDPPFEVVVSFQLCKTMLSEDFMDSVCPGPQLLFNDRQPAFLSDAGYQNLSFSRTSHRRFTDPGQKPMTEIAFQTMQLINLRLSTASHPIYAAIKKSVSRFETLCHRMVELSKHHHDKITHRKSEELSVSRSISTSKSLQPEDEDDEMDDKHHGYESTDTICKIDNWSSDENGWDKDSHIDGSARATSVSATSDIHMDTSMSGHKSSGSDVVPSPKLSASLPSKLPSNGLHGNKQNKQQTLSNGSLKKCLYCGSKSTPMWRRGPQGAGTLCNACGVKWKHGKILCGVTATDGNATISNADNGGHKERKGSKADKKRKKAEATAAKKEKRPKVKNRKGKKAKMEGVEEDPNAFTHGMELDEDEDSNVEPIQISEGTPKGDVYLYDEDEDDDDSSTLAGQDHMDIQTAVKAEPVFAIPFARTSSSSDRHTSTLAQHNHSTPHQPLLQPARSTWDTIYSSSSSSSTSELFSPRESYASSPNSSPSSLLLDVHQSDKRKPSQGFVNALALAQSAADDAVEAATVLTMLRSS</sequence>
<evidence type="ECO:0000256" key="3">
    <source>
        <dbReference type="ARBA" id="ARBA00022833"/>
    </source>
</evidence>
<dbReference type="OrthoDB" id="2162994at2759"/>
<dbReference type="Proteomes" id="UP000612746">
    <property type="component" value="Unassembled WGS sequence"/>
</dbReference>
<evidence type="ECO:0000313" key="8">
    <source>
        <dbReference type="Proteomes" id="UP000612746"/>
    </source>
</evidence>
<feature type="compositionally biased region" description="Polar residues" evidence="5">
    <location>
        <begin position="650"/>
        <end position="659"/>
    </location>
</feature>
<dbReference type="InterPro" id="IPR013088">
    <property type="entry name" value="Znf_NHR/GATA"/>
</dbReference>
<dbReference type="GO" id="GO:0006355">
    <property type="term" value="P:regulation of DNA-templated transcription"/>
    <property type="evidence" value="ECO:0007669"/>
    <property type="project" value="InterPro"/>
</dbReference>
<name>A0A8H7PWY4_9FUNG</name>
<feature type="region of interest" description="Disordered" evidence="5">
    <location>
        <begin position="511"/>
        <end position="615"/>
    </location>
</feature>
<feature type="compositionally biased region" description="Basic residues" evidence="5">
    <location>
        <begin position="524"/>
        <end position="537"/>
    </location>
</feature>
<keyword evidence="8" id="KW-1185">Reference proteome</keyword>
<dbReference type="PROSITE" id="PS50114">
    <property type="entry name" value="GATA_ZN_FINGER_2"/>
    <property type="match status" value="1"/>
</dbReference>
<keyword evidence="2 4" id="KW-0863">Zinc-finger</keyword>
<dbReference type="PANTHER" id="PTHR45658">
    <property type="entry name" value="GATA TRANSCRIPTION FACTOR"/>
    <property type="match status" value="1"/>
</dbReference>
<feature type="region of interest" description="Disordered" evidence="5">
    <location>
        <begin position="638"/>
        <end position="665"/>
    </location>
</feature>